<reference evidence="1" key="2">
    <citation type="journal article" date="2015" name="Genome Announc.">
        <title>Draft Genome Sequence of Filamentous Marine Cyanobacterium Lyngbya confervoides Strain BDU141951.</title>
        <authorList>
            <person name="Chandrababunaidu M.M."/>
            <person name="Sen D."/>
            <person name="Tripathy S."/>
        </authorList>
    </citation>
    <scope>NUCLEOTIDE SEQUENCE</scope>
    <source>
        <strain evidence="1">BDU141951</strain>
    </source>
</reference>
<dbReference type="EMBL" id="JTHE02000003">
    <property type="protein sequence ID" value="NEV67598.1"/>
    <property type="molecule type" value="Genomic_DNA"/>
</dbReference>
<comment type="caution">
    <text evidence="1">The sequence shown here is derived from an EMBL/GenBank/DDBJ whole genome shotgun (WGS) entry which is preliminary data.</text>
</comment>
<organism evidence="1">
    <name type="scientific">Lyngbya confervoides BDU141951</name>
    <dbReference type="NCBI Taxonomy" id="1574623"/>
    <lineage>
        <taxon>Bacteria</taxon>
        <taxon>Bacillati</taxon>
        <taxon>Cyanobacteriota</taxon>
        <taxon>Cyanophyceae</taxon>
        <taxon>Oscillatoriophycideae</taxon>
        <taxon>Oscillatoriales</taxon>
        <taxon>Microcoleaceae</taxon>
        <taxon>Lyngbya</taxon>
    </lineage>
</organism>
<protein>
    <submittedName>
        <fullName evidence="1">Uncharacterized protein</fullName>
    </submittedName>
</protein>
<reference evidence="1" key="1">
    <citation type="submission" date="2014-11" db="EMBL/GenBank/DDBJ databases">
        <authorList>
            <person name="Malar M.C."/>
            <person name="Sen D."/>
            <person name="Tripathy S."/>
        </authorList>
    </citation>
    <scope>NUCLEOTIDE SEQUENCE</scope>
    <source>
        <strain evidence="1">BDU141951</strain>
    </source>
</reference>
<evidence type="ECO:0000313" key="1">
    <source>
        <dbReference type="EMBL" id="NEV67598.1"/>
    </source>
</evidence>
<accession>A0A0C1YFT3</accession>
<gene>
    <name evidence="1" type="ORF">QQ91_010760</name>
</gene>
<name>A0A0C1YFT3_9CYAN</name>
<dbReference type="AlphaFoldDB" id="A0A0C1YFT3"/>
<reference evidence="1" key="3">
    <citation type="submission" date="2020-02" db="EMBL/GenBank/DDBJ databases">
        <authorList>
            <person name="Sarangi A.N."/>
            <person name="Ghosh S."/>
            <person name="Mukherjee M."/>
            <person name="Tripathy S."/>
        </authorList>
    </citation>
    <scope>NUCLEOTIDE SEQUENCE</scope>
    <source>
        <strain evidence="1">BDU141951</strain>
    </source>
</reference>
<proteinExistence type="predicted"/>
<sequence>MRPHSSIRTLVSRVLSIHQLTPDLEQAINNELTRLGYLPEGDAEVLELLMEALDSGLVRLVPSNCVVS</sequence>